<dbReference type="AlphaFoldDB" id="G9AI40"/>
<evidence type="ECO:0000313" key="7">
    <source>
        <dbReference type="Proteomes" id="UP000007735"/>
    </source>
</evidence>
<dbReference type="GO" id="GO:0012505">
    <property type="term" value="C:endomembrane system"/>
    <property type="evidence" value="ECO:0007669"/>
    <property type="project" value="UniProtKB-SubCell"/>
</dbReference>
<feature type="transmembrane region" description="Helical" evidence="5">
    <location>
        <begin position="12"/>
        <end position="35"/>
    </location>
</feature>
<gene>
    <name evidence="6" type="ordered locus">SFHH103_06263</name>
</gene>
<evidence type="ECO:0008006" key="8">
    <source>
        <dbReference type="Google" id="ProtNLM"/>
    </source>
</evidence>
<dbReference type="GO" id="GO:0008168">
    <property type="term" value="F:methyltransferase activity"/>
    <property type="evidence" value="ECO:0007669"/>
    <property type="project" value="UniProtKB-KW"/>
</dbReference>
<accession>G9AI40</accession>
<evidence type="ECO:0000313" key="6">
    <source>
        <dbReference type="EMBL" id="CCF00722.1"/>
    </source>
</evidence>
<feature type="transmembrane region" description="Helical" evidence="5">
    <location>
        <begin position="50"/>
        <end position="68"/>
    </location>
</feature>
<evidence type="ECO:0000256" key="3">
    <source>
        <dbReference type="ARBA" id="ARBA00022989"/>
    </source>
</evidence>
<keyword evidence="6" id="KW-0808">Transferase</keyword>
<feature type="transmembrane region" description="Helical" evidence="5">
    <location>
        <begin position="80"/>
        <end position="98"/>
    </location>
</feature>
<geneLocation type="plasmid" evidence="6 7">
    <name>pSfHH103e</name>
</geneLocation>
<proteinExistence type="predicted"/>
<evidence type="ECO:0000256" key="5">
    <source>
        <dbReference type="SAM" id="Phobius"/>
    </source>
</evidence>
<dbReference type="KEGG" id="sfh:SFHH103_06263"/>
<protein>
    <recommendedName>
        <fullName evidence="8">Isoprenylcysteine carboxylmethyltransferase family protein</fullName>
    </recommendedName>
</protein>
<keyword evidence="2 5" id="KW-0812">Transmembrane</keyword>
<sequence>MIGRLEDITGKIFLVLAFFYLALQQIASIVTIIRLRGNVELFPLALSSRLLGLLFLCFVVCLTVVRLPPRQSAEGIEPRLSALAGTFGLMVLVVLPRGTVGQGMLIASTFLILIGTALSIYCLFWLGRSFSVMATARKLVTTGPYAIVRHPLYAAEAISAVGFLIANWSLAALLVGAVHFAFQFRRMFNEERVLRRTFPEYASYASSVPKFIPGSSFTLPSGLPLWRGAYSDARSRETIRAYPAPMG</sequence>
<keyword evidence="3 5" id="KW-1133">Transmembrane helix</keyword>
<dbReference type="PANTHER" id="PTHR12714">
    <property type="entry name" value="PROTEIN-S ISOPRENYLCYSTEINE O-METHYLTRANSFERASE"/>
    <property type="match status" value="1"/>
</dbReference>
<dbReference type="GO" id="GO:0032259">
    <property type="term" value="P:methylation"/>
    <property type="evidence" value="ECO:0007669"/>
    <property type="project" value="UniProtKB-KW"/>
</dbReference>
<dbReference type="InterPro" id="IPR007318">
    <property type="entry name" value="Phopholipid_MeTrfase"/>
</dbReference>
<reference evidence="6 7" key="1">
    <citation type="journal article" date="2012" name="J. Bacteriol.">
        <title>Genome sequence of the soybean symbiont Sinorhizobium fredii HH103.</title>
        <authorList>
            <person name="Weidner S."/>
            <person name="Becker A."/>
            <person name="Bonilla I."/>
            <person name="Jaenicke S."/>
            <person name="Lloret J."/>
            <person name="Margaret I."/>
            <person name="Puhler A."/>
            <person name="Ruiz-Sainz J.E."/>
            <person name="Schneiker-Bekel S."/>
            <person name="Szczepanowski R."/>
            <person name="Vinardell J.M."/>
            <person name="Zehner S."/>
            <person name="Gottfert M."/>
        </authorList>
    </citation>
    <scope>NUCLEOTIDE SEQUENCE [LARGE SCALE GENOMIC DNA]</scope>
    <source>
        <strain evidence="6 7">HH103</strain>
        <plasmid evidence="7">pSfHH103e</plasmid>
    </source>
</reference>
<dbReference type="HOGENOM" id="CLU_107970_0_0_5"/>
<evidence type="ECO:0000256" key="2">
    <source>
        <dbReference type="ARBA" id="ARBA00022692"/>
    </source>
</evidence>
<dbReference type="RefSeq" id="WP_014332368.1">
    <property type="nucleotide sequence ID" value="NC_016815.1"/>
</dbReference>
<evidence type="ECO:0000256" key="4">
    <source>
        <dbReference type="ARBA" id="ARBA00023136"/>
    </source>
</evidence>
<keyword evidence="6" id="KW-0614">Plasmid</keyword>
<keyword evidence="4 5" id="KW-0472">Membrane</keyword>
<feature type="transmembrane region" description="Helical" evidence="5">
    <location>
        <begin position="104"/>
        <end position="127"/>
    </location>
</feature>
<dbReference type="PANTHER" id="PTHR12714:SF9">
    <property type="entry name" value="PROTEIN-S-ISOPRENYLCYSTEINE O-METHYLTRANSFERASE"/>
    <property type="match status" value="1"/>
</dbReference>
<organism evidence="6 7">
    <name type="scientific">Sinorhizobium fredii (strain HH103)</name>
    <dbReference type="NCBI Taxonomy" id="1117943"/>
    <lineage>
        <taxon>Bacteria</taxon>
        <taxon>Pseudomonadati</taxon>
        <taxon>Pseudomonadota</taxon>
        <taxon>Alphaproteobacteria</taxon>
        <taxon>Hyphomicrobiales</taxon>
        <taxon>Rhizobiaceae</taxon>
        <taxon>Sinorhizobium/Ensifer group</taxon>
        <taxon>Sinorhizobium</taxon>
    </lineage>
</organism>
<name>G9AI40_SINF1</name>
<keyword evidence="6" id="KW-0489">Methyltransferase</keyword>
<feature type="transmembrane region" description="Helical" evidence="5">
    <location>
        <begin position="161"/>
        <end position="182"/>
    </location>
</feature>
<dbReference type="EMBL" id="HE616899">
    <property type="protein sequence ID" value="CCF00722.1"/>
    <property type="molecule type" value="Genomic_DNA"/>
</dbReference>
<evidence type="ECO:0000256" key="1">
    <source>
        <dbReference type="ARBA" id="ARBA00004127"/>
    </source>
</evidence>
<dbReference type="Pfam" id="PF04191">
    <property type="entry name" value="PEMT"/>
    <property type="match status" value="1"/>
</dbReference>
<comment type="subcellular location">
    <subcellularLocation>
        <location evidence="1">Endomembrane system</location>
        <topology evidence="1">Multi-pass membrane protein</topology>
    </subcellularLocation>
</comment>
<dbReference type="Gene3D" id="1.20.120.1630">
    <property type="match status" value="1"/>
</dbReference>
<dbReference type="Proteomes" id="UP000007735">
    <property type="component" value="Plasmid pSfHH103e"/>
</dbReference>